<evidence type="ECO:0000256" key="4">
    <source>
        <dbReference type="ARBA" id="ARBA00023015"/>
    </source>
</evidence>
<dbReference type="SUPFAM" id="SSF48508">
    <property type="entry name" value="Nuclear receptor ligand-binding domain"/>
    <property type="match status" value="1"/>
</dbReference>
<evidence type="ECO:0000256" key="5">
    <source>
        <dbReference type="ARBA" id="ARBA00023125"/>
    </source>
</evidence>
<feature type="region of interest" description="Disordered" evidence="9">
    <location>
        <begin position="219"/>
        <end position="253"/>
    </location>
</feature>
<evidence type="ECO:0000259" key="11">
    <source>
        <dbReference type="PROSITE" id="PS51843"/>
    </source>
</evidence>
<evidence type="ECO:0000256" key="7">
    <source>
        <dbReference type="ARBA" id="ARBA00023170"/>
    </source>
</evidence>
<dbReference type="PROSITE" id="PS51843">
    <property type="entry name" value="NR_LBD"/>
    <property type="match status" value="1"/>
</dbReference>
<reference evidence="12 13" key="1">
    <citation type="submission" date="2020-06" db="EMBL/GenBank/DDBJ databases">
        <authorList>
            <person name="Li R."/>
            <person name="Bekaert M."/>
        </authorList>
    </citation>
    <scope>NUCLEOTIDE SEQUENCE [LARGE SCALE GENOMIC DNA]</scope>
    <source>
        <strain evidence="13">wild</strain>
    </source>
</reference>
<dbReference type="InterPro" id="IPR000536">
    <property type="entry name" value="Nucl_hrmn_rcpt_lig-bd"/>
</dbReference>
<dbReference type="PRINTS" id="PR00398">
    <property type="entry name" value="STRDHORMONER"/>
</dbReference>
<keyword evidence="13" id="KW-1185">Reference proteome</keyword>
<evidence type="ECO:0000256" key="1">
    <source>
        <dbReference type="ARBA" id="ARBA00022723"/>
    </source>
</evidence>
<organism evidence="12 13">
    <name type="scientific">Mytilus coruscus</name>
    <name type="common">Sea mussel</name>
    <dbReference type="NCBI Taxonomy" id="42192"/>
    <lineage>
        <taxon>Eukaryota</taxon>
        <taxon>Metazoa</taxon>
        <taxon>Spiralia</taxon>
        <taxon>Lophotrochozoa</taxon>
        <taxon>Mollusca</taxon>
        <taxon>Bivalvia</taxon>
        <taxon>Autobranchia</taxon>
        <taxon>Pteriomorphia</taxon>
        <taxon>Mytilida</taxon>
        <taxon>Mytiloidea</taxon>
        <taxon>Mytilidae</taxon>
        <taxon>Mytilinae</taxon>
        <taxon>Mytilus</taxon>
    </lineage>
</organism>
<evidence type="ECO:0000256" key="8">
    <source>
        <dbReference type="ARBA" id="ARBA00023242"/>
    </source>
</evidence>
<evidence type="ECO:0000256" key="6">
    <source>
        <dbReference type="ARBA" id="ARBA00023163"/>
    </source>
</evidence>
<keyword evidence="1" id="KW-0479">Metal-binding</keyword>
<sequence length="626" mass="71163">MDELPPCKVCGGRSSGLHYGVMTCESCKGFFRRAFIRKSPYECKLQQDCNITEKRRKCSGCRLRKCLEVGMSFDAIQMGRVTINDKADRLIEYKNRQEEKIKQPIHTTNQIVVRSNELLQHGSSEDKLPNETNRDPIIMQSKSDDQTQTPHFIFENQETPLTLGDGEAQNFTAIPTQLNRMECGTTLQKIKHPMADKNLVFGAENSSFIDSSSHHSCFQGHESSMPGERVQVHSSSSSNHSCFEGHESSLPGERVKVHSSSSSHHSCFQVYESSLPGQRVKVHSSATTDLSHSCKNSLYSSEGDGRKMIQHVKEYINNHNGDVESMNKEWLTVGGVDCGNDCIFKDLEHRLSQEVKLSEDTCTDIDGIVSSLTHAMDCIQVFRVKYSADEVKQKLKEGSEAFQVKQEVFGELRSLPDTEYYNLYKTTGIDADGRMKQMDDLFRWYEVIVHQYVDFAKRIPGFSSLLTCDQAALLKASRSECFFFIIHKACDPDTEMVMLFSGQTYNIKEIVGWMPEELLKVWTGFCKGIQNLNLTKKEQALILALLITTPNDKYTLKEPEKVQEIRNKLELSIERVVQGTERNSTALWIQMTRNLISSLQSMKDIEEKEHKSVCQMPSIVNFLLNE</sequence>
<dbReference type="CDD" id="cd06916">
    <property type="entry name" value="NR_DBD_like"/>
    <property type="match status" value="1"/>
</dbReference>
<keyword evidence="4" id="KW-0805">Transcription regulation</keyword>
<dbReference type="PRINTS" id="PR00047">
    <property type="entry name" value="STROIDFINGER"/>
</dbReference>
<accession>A0A6J8BYQ9</accession>
<dbReference type="PROSITE" id="PS51030">
    <property type="entry name" value="NUCLEAR_REC_DBD_2"/>
    <property type="match status" value="1"/>
</dbReference>
<dbReference type="Pfam" id="PF00104">
    <property type="entry name" value="Hormone_recep"/>
    <property type="match status" value="1"/>
</dbReference>
<evidence type="ECO:0000256" key="3">
    <source>
        <dbReference type="ARBA" id="ARBA00022833"/>
    </source>
</evidence>
<keyword evidence="5" id="KW-0238">DNA-binding</keyword>
<dbReference type="GO" id="GO:0000122">
    <property type="term" value="P:negative regulation of transcription by RNA polymerase II"/>
    <property type="evidence" value="ECO:0007669"/>
    <property type="project" value="TreeGrafter"/>
</dbReference>
<dbReference type="EMBL" id="CACVKT020004002">
    <property type="protein sequence ID" value="CAC5387467.1"/>
    <property type="molecule type" value="Genomic_DNA"/>
</dbReference>
<dbReference type="GO" id="GO:0030154">
    <property type="term" value="P:cell differentiation"/>
    <property type="evidence" value="ECO:0007669"/>
    <property type="project" value="TreeGrafter"/>
</dbReference>
<proteinExistence type="predicted"/>
<name>A0A6J8BYQ9_MYTCO</name>
<dbReference type="InterPro" id="IPR013088">
    <property type="entry name" value="Znf_NHR/GATA"/>
</dbReference>
<dbReference type="GO" id="GO:0009755">
    <property type="term" value="P:hormone-mediated signaling pathway"/>
    <property type="evidence" value="ECO:0007669"/>
    <property type="project" value="TreeGrafter"/>
</dbReference>
<dbReference type="OrthoDB" id="6058386at2759"/>
<evidence type="ECO:0000313" key="12">
    <source>
        <dbReference type="EMBL" id="CAC5387467.1"/>
    </source>
</evidence>
<dbReference type="InterPro" id="IPR001628">
    <property type="entry name" value="Znf_hrmn_rcpt"/>
</dbReference>
<dbReference type="Gene3D" id="3.30.50.10">
    <property type="entry name" value="Erythroid Transcription Factor GATA-1, subunit A"/>
    <property type="match status" value="1"/>
</dbReference>
<dbReference type="Pfam" id="PF00105">
    <property type="entry name" value="zf-C4"/>
    <property type="match status" value="1"/>
</dbReference>
<evidence type="ECO:0000259" key="10">
    <source>
        <dbReference type="PROSITE" id="PS51030"/>
    </source>
</evidence>
<dbReference type="SMART" id="SM00399">
    <property type="entry name" value="ZnF_C4"/>
    <property type="match status" value="1"/>
</dbReference>
<evidence type="ECO:0000256" key="2">
    <source>
        <dbReference type="ARBA" id="ARBA00022771"/>
    </source>
</evidence>
<dbReference type="Gene3D" id="1.10.565.10">
    <property type="entry name" value="Retinoid X Receptor"/>
    <property type="match status" value="1"/>
</dbReference>
<feature type="domain" description="Nuclear receptor" evidence="10">
    <location>
        <begin position="4"/>
        <end position="78"/>
    </location>
</feature>
<dbReference type="InterPro" id="IPR001723">
    <property type="entry name" value="Nuclear_hrmn_rcpt"/>
</dbReference>
<evidence type="ECO:0000313" key="13">
    <source>
        <dbReference type="Proteomes" id="UP000507470"/>
    </source>
</evidence>
<dbReference type="PANTHER" id="PTHR24082">
    <property type="entry name" value="NUCLEAR HORMONE RECEPTOR"/>
    <property type="match status" value="1"/>
</dbReference>
<keyword evidence="2" id="KW-0863">Zinc-finger</keyword>
<dbReference type="GO" id="GO:0000978">
    <property type="term" value="F:RNA polymerase II cis-regulatory region sequence-specific DNA binding"/>
    <property type="evidence" value="ECO:0007669"/>
    <property type="project" value="TreeGrafter"/>
</dbReference>
<keyword evidence="8" id="KW-0539">Nucleus</keyword>
<keyword evidence="3" id="KW-0862">Zinc</keyword>
<feature type="domain" description="NR LBD" evidence="11">
    <location>
        <begin position="403"/>
        <end position="626"/>
    </location>
</feature>
<keyword evidence="6" id="KW-0804">Transcription</keyword>
<dbReference type="AlphaFoldDB" id="A0A6J8BYQ9"/>
<dbReference type="InterPro" id="IPR050234">
    <property type="entry name" value="Nuclear_hormone_rcpt_NR1"/>
</dbReference>
<dbReference type="InterPro" id="IPR035500">
    <property type="entry name" value="NHR-like_dom_sf"/>
</dbReference>
<evidence type="ECO:0000256" key="9">
    <source>
        <dbReference type="SAM" id="MobiDB-lite"/>
    </source>
</evidence>
<dbReference type="GO" id="GO:0004879">
    <property type="term" value="F:nuclear receptor activity"/>
    <property type="evidence" value="ECO:0007669"/>
    <property type="project" value="TreeGrafter"/>
</dbReference>
<gene>
    <name evidence="12" type="ORF">MCOR_22790</name>
</gene>
<dbReference type="Proteomes" id="UP000507470">
    <property type="component" value="Unassembled WGS sequence"/>
</dbReference>
<dbReference type="GO" id="GO:0045944">
    <property type="term" value="P:positive regulation of transcription by RNA polymerase II"/>
    <property type="evidence" value="ECO:0007669"/>
    <property type="project" value="TreeGrafter"/>
</dbReference>
<dbReference type="GO" id="GO:0008270">
    <property type="term" value="F:zinc ion binding"/>
    <property type="evidence" value="ECO:0007669"/>
    <property type="project" value="UniProtKB-KW"/>
</dbReference>
<protein>
    <submittedName>
        <fullName evidence="12">NR1F1</fullName>
    </submittedName>
</protein>
<keyword evidence="7" id="KW-0675">Receptor</keyword>
<dbReference type="SUPFAM" id="SSF57716">
    <property type="entry name" value="Glucocorticoid receptor-like (DNA-binding domain)"/>
    <property type="match status" value="1"/>
</dbReference>
<dbReference type="SMART" id="SM00430">
    <property type="entry name" value="HOLI"/>
    <property type="match status" value="1"/>
</dbReference>
<dbReference type="PANTHER" id="PTHR24082:SF473">
    <property type="entry name" value="ECDYSONE-INDUCED PROTEIN 75B, ISOFORM B"/>
    <property type="match status" value="1"/>
</dbReference>